<keyword evidence="2 3" id="KW-0238">DNA-binding</keyword>
<feature type="compositionally biased region" description="Low complexity" evidence="4">
    <location>
        <begin position="129"/>
        <end position="175"/>
    </location>
</feature>
<evidence type="ECO:0000256" key="2">
    <source>
        <dbReference type="ARBA" id="ARBA00023125"/>
    </source>
</evidence>
<comment type="subcellular location">
    <subcellularLocation>
        <location evidence="3">Nucleus</location>
    </subcellularLocation>
</comment>
<proteinExistence type="inferred from homology"/>
<dbReference type="STRING" id="1754190.A0A1Y2DZM8"/>
<feature type="domain" description="H15" evidence="5">
    <location>
        <begin position="16"/>
        <end position="88"/>
    </location>
</feature>
<evidence type="ECO:0000256" key="4">
    <source>
        <dbReference type="SAM" id="MobiDB-lite"/>
    </source>
</evidence>
<feature type="region of interest" description="Disordered" evidence="4">
    <location>
        <begin position="87"/>
        <end position="198"/>
    </location>
</feature>
<dbReference type="AlphaFoldDB" id="A0A1Y2DZM8"/>
<protein>
    <recommendedName>
        <fullName evidence="1">Histone H1</fullName>
    </recommendedName>
</protein>
<reference evidence="6 7" key="1">
    <citation type="submission" date="2016-08" db="EMBL/GenBank/DDBJ databases">
        <title>A Parts List for Fungal Cellulosomes Revealed by Comparative Genomics.</title>
        <authorList>
            <consortium name="DOE Joint Genome Institute"/>
            <person name="Haitjema C.H."/>
            <person name="Gilmore S.P."/>
            <person name="Henske J.K."/>
            <person name="Solomon K.V."/>
            <person name="De Groot R."/>
            <person name="Kuo A."/>
            <person name="Mondo S.J."/>
            <person name="Salamov A.A."/>
            <person name="Labutti K."/>
            <person name="Zhao Z."/>
            <person name="Chiniquy J."/>
            <person name="Barry K."/>
            <person name="Brewer H.M."/>
            <person name="Purvine S.O."/>
            <person name="Wright A.T."/>
            <person name="Boxma B."/>
            <person name="Van Alen T."/>
            <person name="Hackstein J.H."/>
            <person name="Baker S.E."/>
            <person name="Grigoriev I.V."/>
            <person name="O'Malley M.A."/>
        </authorList>
    </citation>
    <scope>NUCLEOTIDE SEQUENCE [LARGE SCALE GENOMIC DNA]</scope>
    <source>
        <strain evidence="6 7">G1</strain>
    </source>
</reference>
<sequence>MATSKTEKATTETKAKSKPDHPKYIEAIIELKDRTGSSRPAIKKYILSKYNLIESVAIKQINLTLKRGLEQKILYCPQGHSNSYKLFKQEKPKVKKPVAKKVADIKDKKKVAAKKSSSKSTAKKDASTKKAASSTKKAAATKKAATTKKATTVKKTSPKPKATTTKKASTASSTKKTIKKKTSTAASKKSKTTKSKSK</sequence>
<comment type="caution">
    <text evidence="6">The sequence shown here is derived from an EMBL/GenBank/DDBJ whole genome shotgun (WGS) entry which is preliminary data.</text>
</comment>
<feature type="compositionally biased region" description="Basic residues" evidence="4">
    <location>
        <begin position="176"/>
        <end position="198"/>
    </location>
</feature>
<dbReference type="PRINTS" id="PR00624">
    <property type="entry name" value="HISTONEH5"/>
</dbReference>
<dbReference type="GO" id="GO:0003677">
    <property type="term" value="F:DNA binding"/>
    <property type="evidence" value="ECO:0007669"/>
    <property type="project" value="UniProtKB-KW"/>
</dbReference>
<keyword evidence="3" id="KW-0158">Chromosome</keyword>
<dbReference type="InterPro" id="IPR005818">
    <property type="entry name" value="Histone_H1/H5_H15"/>
</dbReference>
<evidence type="ECO:0000313" key="7">
    <source>
        <dbReference type="Proteomes" id="UP000193920"/>
    </source>
</evidence>
<gene>
    <name evidence="6" type="ORF">LY90DRAFT_505103</name>
</gene>
<dbReference type="CDD" id="cd00073">
    <property type="entry name" value="H15"/>
    <property type="match status" value="1"/>
</dbReference>
<evidence type="ECO:0000313" key="6">
    <source>
        <dbReference type="EMBL" id="ORY64556.1"/>
    </source>
</evidence>
<dbReference type="SUPFAM" id="SSF46785">
    <property type="entry name" value="Winged helix' DNA-binding domain"/>
    <property type="match status" value="1"/>
</dbReference>
<dbReference type="GO" id="GO:0005634">
    <property type="term" value="C:nucleus"/>
    <property type="evidence" value="ECO:0007669"/>
    <property type="project" value="UniProtKB-SubCell"/>
</dbReference>
<dbReference type="GO" id="GO:0006334">
    <property type="term" value="P:nucleosome assembly"/>
    <property type="evidence" value="ECO:0007669"/>
    <property type="project" value="InterPro"/>
</dbReference>
<comment type="similarity">
    <text evidence="3">Belongs to the histone H1/H5 family.</text>
</comment>
<evidence type="ECO:0000259" key="5">
    <source>
        <dbReference type="PROSITE" id="PS51504"/>
    </source>
</evidence>
<dbReference type="SMART" id="SM00526">
    <property type="entry name" value="H15"/>
    <property type="match status" value="1"/>
</dbReference>
<feature type="compositionally biased region" description="Basic residues" evidence="4">
    <location>
        <begin position="108"/>
        <end position="117"/>
    </location>
</feature>
<dbReference type="GO" id="GO:0000786">
    <property type="term" value="C:nucleosome"/>
    <property type="evidence" value="ECO:0007669"/>
    <property type="project" value="InterPro"/>
</dbReference>
<dbReference type="Pfam" id="PF00538">
    <property type="entry name" value="Linker_histone"/>
    <property type="match status" value="1"/>
</dbReference>
<dbReference type="OrthoDB" id="1110759at2759"/>
<dbReference type="InterPro" id="IPR005819">
    <property type="entry name" value="H1/H5"/>
</dbReference>
<evidence type="ECO:0000256" key="1">
    <source>
        <dbReference type="ARBA" id="ARBA00020833"/>
    </source>
</evidence>
<dbReference type="GO" id="GO:0030527">
    <property type="term" value="F:structural constituent of chromatin"/>
    <property type="evidence" value="ECO:0007669"/>
    <property type="project" value="InterPro"/>
</dbReference>
<accession>A0A1Y2DZM8</accession>
<dbReference type="EMBL" id="MCOG01000054">
    <property type="protein sequence ID" value="ORY64556.1"/>
    <property type="molecule type" value="Genomic_DNA"/>
</dbReference>
<name>A0A1Y2DZM8_9FUNG</name>
<dbReference type="InterPro" id="IPR036388">
    <property type="entry name" value="WH-like_DNA-bd_sf"/>
</dbReference>
<keyword evidence="3" id="KW-0539">Nucleus</keyword>
<evidence type="ECO:0000256" key="3">
    <source>
        <dbReference type="RuleBase" id="RU003894"/>
    </source>
</evidence>
<organism evidence="6 7">
    <name type="scientific">Neocallimastix californiae</name>
    <dbReference type="NCBI Taxonomy" id="1754190"/>
    <lineage>
        <taxon>Eukaryota</taxon>
        <taxon>Fungi</taxon>
        <taxon>Fungi incertae sedis</taxon>
        <taxon>Chytridiomycota</taxon>
        <taxon>Chytridiomycota incertae sedis</taxon>
        <taxon>Neocallimastigomycetes</taxon>
        <taxon>Neocallimastigales</taxon>
        <taxon>Neocallimastigaceae</taxon>
        <taxon>Neocallimastix</taxon>
    </lineage>
</organism>
<dbReference type="Proteomes" id="UP000193920">
    <property type="component" value="Unassembled WGS sequence"/>
</dbReference>
<dbReference type="InterPro" id="IPR036390">
    <property type="entry name" value="WH_DNA-bd_sf"/>
</dbReference>
<dbReference type="PROSITE" id="PS51504">
    <property type="entry name" value="H15"/>
    <property type="match status" value="1"/>
</dbReference>
<dbReference type="Gene3D" id="1.10.10.10">
    <property type="entry name" value="Winged helix-like DNA-binding domain superfamily/Winged helix DNA-binding domain"/>
    <property type="match status" value="1"/>
</dbReference>
<keyword evidence="7" id="KW-1185">Reference proteome</keyword>